<dbReference type="GeneID" id="9051718"/>
<dbReference type="RefSeq" id="XP_002771236.1">
    <property type="nucleotide sequence ID" value="XM_002771190.1"/>
</dbReference>
<evidence type="ECO:0000256" key="1">
    <source>
        <dbReference type="SAM" id="Phobius"/>
    </source>
</evidence>
<sequence>MNNTPRVRRDCEDDSQQMKTFKATTIPNVILILMTMMTFVGAGAFTVDDTTGKSTHSPDPRSLRMPVVKEVPDNCLPPNQRRDHCVFILEDSYQVNGGTLLASNKSDSRTVDFEIGVLLASNKRPVDVGVWVSGTSTWEFNIPGNMSVVVQFTVPTFVKNGGRDVSNGKMIDFPMSLETWVTVPYFGMVQAKGQGDGYAYVHTDKSKNGTHQLTANIQADNTNGPLSSSIGVLVKNVYNQDEGAWEFTTVISLSFDVSIDHLQISYTDTIPLFYIPIPFGFPHPSE</sequence>
<evidence type="ECO:0000313" key="3">
    <source>
        <dbReference type="Proteomes" id="UP000007800"/>
    </source>
</evidence>
<feature type="transmembrane region" description="Helical" evidence="1">
    <location>
        <begin position="26"/>
        <end position="47"/>
    </location>
</feature>
<organism evidence="3">
    <name type="scientific">Perkinsus marinus (strain ATCC 50983 / TXsc)</name>
    <dbReference type="NCBI Taxonomy" id="423536"/>
    <lineage>
        <taxon>Eukaryota</taxon>
        <taxon>Sar</taxon>
        <taxon>Alveolata</taxon>
        <taxon>Perkinsozoa</taxon>
        <taxon>Perkinsea</taxon>
        <taxon>Perkinsida</taxon>
        <taxon>Perkinsidae</taxon>
        <taxon>Perkinsus</taxon>
    </lineage>
</organism>
<dbReference type="EMBL" id="GG682469">
    <property type="protein sequence ID" value="EER03052.1"/>
    <property type="molecule type" value="Genomic_DNA"/>
</dbReference>
<reference evidence="2 3" key="1">
    <citation type="submission" date="2008-07" db="EMBL/GenBank/DDBJ databases">
        <authorList>
            <person name="El-Sayed N."/>
            <person name="Caler E."/>
            <person name="Inman J."/>
            <person name="Amedeo P."/>
            <person name="Hass B."/>
            <person name="Wortman J."/>
        </authorList>
    </citation>
    <scope>NUCLEOTIDE SEQUENCE [LARGE SCALE GENOMIC DNA]</scope>
    <source>
        <strain evidence="3">ATCC 50983 / TXsc</strain>
    </source>
</reference>
<dbReference type="OMA" id="TAFATME"/>
<name>C5LJN5_PERM5</name>
<keyword evidence="3" id="KW-1185">Reference proteome</keyword>
<dbReference type="AlphaFoldDB" id="C5LJN5"/>
<keyword evidence="1" id="KW-1133">Transmembrane helix</keyword>
<dbReference type="Proteomes" id="UP000007800">
    <property type="component" value="Unassembled WGS sequence"/>
</dbReference>
<dbReference type="InParanoid" id="C5LJN5"/>
<proteinExistence type="predicted"/>
<gene>
    <name evidence="2" type="ORF">Pmar_PMAR001797</name>
</gene>
<protein>
    <submittedName>
        <fullName evidence="2">Uncharacterized protein</fullName>
    </submittedName>
</protein>
<keyword evidence="1" id="KW-0812">Transmembrane</keyword>
<dbReference type="OrthoDB" id="10528611at2759"/>
<evidence type="ECO:0000313" key="2">
    <source>
        <dbReference type="EMBL" id="EER03052.1"/>
    </source>
</evidence>
<accession>C5LJN5</accession>
<keyword evidence="1" id="KW-0472">Membrane</keyword>